<gene>
    <name evidence="1" type="ORF">RISK_003282</name>
</gene>
<reference evidence="1" key="1">
    <citation type="submission" date="2015-05" db="EMBL/GenBank/DDBJ databases">
        <title>Permanent draft genome of Rhodopirellula islandicus K833.</title>
        <authorList>
            <person name="Kizina J."/>
            <person name="Richter M."/>
            <person name="Glockner F.O."/>
            <person name="Harder J."/>
        </authorList>
    </citation>
    <scope>NUCLEOTIDE SEQUENCE [LARGE SCALE GENOMIC DNA]</scope>
    <source>
        <strain evidence="1">K833</strain>
    </source>
</reference>
<dbReference type="EMBL" id="LECT01000026">
    <property type="protein sequence ID" value="KLU04660.1"/>
    <property type="molecule type" value="Genomic_DNA"/>
</dbReference>
<protein>
    <submittedName>
        <fullName evidence="1">Uncharacterized protein</fullName>
    </submittedName>
</protein>
<evidence type="ECO:0000313" key="1">
    <source>
        <dbReference type="EMBL" id="KLU04660.1"/>
    </source>
</evidence>
<dbReference type="AlphaFoldDB" id="A0A0J1BDQ0"/>
<evidence type="ECO:0000313" key="2">
    <source>
        <dbReference type="Proteomes" id="UP000036367"/>
    </source>
</evidence>
<dbReference type="Proteomes" id="UP000036367">
    <property type="component" value="Unassembled WGS sequence"/>
</dbReference>
<sequence>MGPRAVSGNGCVVALGSRIRQEFGCCELVLRALAGGDP</sequence>
<proteinExistence type="predicted"/>
<comment type="caution">
    <text evidence="1">The sequence shown here is derived from an EMBL/GenBank/DDBJ whole genome shotgun (WGS) entry which is preliminary data.</text>
</comment>
<organism evidence="1 2">
    <name type="scientific">Rhodopirellula islandica</name>
    <dbReference type="NCBI Taxonomy" id="595434"/>
    <lineage>
        <taxon>Bacteria</taxon>
        <taxon>Pseudomonadati</taxon>
        <taxon>Planctomycetota</taxon>
        <taxon>Planctomycetia</taxon>
        <taxon>Pirellulales</taxon>
        <taxon>Pirellulaceae</taxon>
        <taxon>Rhodopirellula</taxon>
    </lineage>
</organism>
<keyword evidence="2" id="KW-1185">Reference proteome</keyword>
<name>A0A0J1BDQ0_RHOIS</name>
<dbReference type="STRING" id="595434.RISK_003282"/>
<accession>A0A0J1BDQ0</accession>